<dbReference type="EMBL" id="JAYRBN010000008">
    <property type="protein sequence ID" value="KAL2750742.1"/>
    <property type="molecule type" value="Genomic_DNA"/>
</dbReference>
<organism evidence="1 2">
    <name type="scientific">Vespula maculifrons</name>
    <name type="common">Eastern yellow jacket</name>
    <name type="synonym">Wasp</name>
    <dbReference type="NCBI Taxonomy" id="7453"/>
    <lineage>
        <taxon>Eukaryota</taxon>
        <taxon>Metazoa</taxon>
        <taxon>Ecdysozoa</taxon>
        <taxon>Arthropoda</taxon>
        <taxon>Hexapoda</taxon>
        <taxon>Insecta</taxon>
        <taxon>Pterygota</taxon>
        <taxon>Neoptera</taxon>
        <taxon>Endopterygota</taxon>
        <taxon>Hymenoptera</taxon>
        <taxon>Apocrita</taxon>
        <taxon>Aculeata</taxon>
        <taxon>Vespoidea</taxon>
        <taxon>Vespidae</taxon>
        <taxon>Vespinae</taxon>
        <taxon>Vespula</taxon>
    </lineage>
</organism>
<protein>
    <submittedName>
        <fullName evidence="1">Uncharacterized protein</fullName>
    </submittedName>
</protein>
<evidence type="ECO:0000313" key="2">
    <source>
        <dbReference type="Proteomes" id="UP001607303"/>
    </source>
</evidence>
<dbReference type="Proteomes" id="UP001607303">
    <property type="component" value="Unassembled WGS sequence"/>
</dbReference>
<reference evidence="1 2" key="1">
    <citation type="journal article" date="2024" name="Ann. Entomol. Soc. Am.">
        <title>Genomic analyses of the southern and eastern yellowjacket wasps (Hymenoptera: Vespidae) reveal evolutionary signatures of social life.</title>
        <authorList>
            <person name="Catto M.A."/>
            <person name="Caine P.B."/>
            <person name="Orr S.E."/>
            <person name="Hunt B.G."/>
            <person name="Goodisman M.A.D."/>
        </authorList>
    </citation>
    <scope>NUCLEOTIDE SEQUENCE [LARGE SCALE GENOMIC DNA]</scope>
    <source>
        <strain evidence="1">232</strain>
        <tissue evidence="1">Head and thorax</tissue>
    </source>
</reference>
<proteinExistence type="predicted"/>
<dbReference type="AlphaFoldDB" id="A0ABD2D034"/>
<sequence length="188" mass="21570">MRYQMTTSNTHCDHISSYKAKNLLNRFLGVRPQEHRLAYRALLTIRAVNWMVPVRCTPCHGMCWNRVAMSRAAPWKTRLSYLLTPCHLIVPKVRKPGGCAVLEVGQTKDAVFYGTLCSPYDFWPARIPESLLPRQQQYTTERSLCSSRRSTVILLRTFSQVIHGFIREKLETVLFATFVIGSPHTTIS</sequence>
<gene>
    <name evidence="1" type="ORF">V1477_000845</name>
</gene>
<accession>A0ABD2D034</accession>
<keyword evidence="2" id="KW-1185">Reference proteome</keyword>
<evidence type="ECO:0000313" key="1">
    <source>
        <dbReference type="EMBL" id="KAL2750742.1"/>
    </source>
</evidence>
<comment type="caution">
    <text evidence="1">The sequence shown here is derived from an EMBL/GenBank/DDBJ whole genome shotgun (WGS) entry which is preliminary data.</text>
</comment>
<name>A0ABD2D034_VESMC</name>